<proteinExistence type="predicted"/>
<evidence type="ECO:0000259" key="1">
    <source>
        <dbReference type="PROSITE" id="PS51301"/>
    </source>
</evidence>
<accession>F2BBP8</accession>
<dbReference type="Proteomes" id="UP000004105">
    <property type="component" value="Unassembled WGS sequence"/>
</dbReference>
<dbReference type="SMART" id="SM01252">
    <property type="entry name" value="KilA-N"/>
    <property type="match status" value="1"/>
</dbReference>
<name>F2BBP8_9NEIS</name>
<evidence type="ECO:0000313" key="3">
    <source>
        <dbReference type="Proteomes" id="UP000004105"/>
    </source>
</evidence>
<dbReference type="InterPro" id="IPR018004">
    <property type="entry name" value="KilA/APSES_HTH"/>
</dbReference>
<dbReference type="HOGENOM" id="CLU_082993_0_0_4"/>
<dbReference type="InterPro" id="IPR017880">
    <property type="entry name" value="KilA_N"/>
</dbReference>
<dbReference type="Pfam" id="PF04383">
    <property type="entry name" value="KilA-N"/>
    <property type="match status" value="1"/>
</dbReference>
<sequence>MNSIQISNVVINQTKSLYSLNDLHKASGGQKKHEPHQWFRNVQTQDLIAEIEAQGGQAVQTVNGGTRRGTYVCKELVIAYGMWINAAFALQVIRAFIAAQEQGSLKISPAQKQQIQAAVMARHHRTGEHWQEIYRKLHSFLHVNSYHEIDTRDFERAIQFLGSIPDTPAPVQALQFSEREITNFGTVVYYLDWATRQLHALSEPLKQLGAHKQGVAAWTLWHEAQNWLQASRESLERVAPQMQDSWYRRHLADNFERMNNLPYLN</sequence>
<dbReference type="RefSeq" id="WP_007342162.1">
    <property type="nucleotide sequence ID" value="NZ_GL878494.1"/>
</dbReference>
<reference evidence="2 3" key="1">
    <citation type="submission" date="2011-02" db="EMBL/GenBank/DDBJ databases">
        <authorList>
            <person name="Muzny D."/>
            <person name="Qin X."/>
            <person name="Deng J."/>
            <person name="Jiang H."/>
            <person name="Liu Y."/>
            <person name="Qu J."/>
            <person name="Song X.-Z."/>
            <person name="Zhang L."/>
            <person name="Thornton R."/>
            <person name="Coyle M."/>
            <person name="Francisco L."/>
            <person name="Jackson L."/>
            <person name="Javaid M."/>
            <person name="Korchina V."/>
            <person name="Kovar C."/>
            <person name="Mata R."/>
            <person name="Mathew T."/>
            <person name="Ngo R."/>
            <person name="Nguyen L."/>
            <person name="Nguyen N."/>
            <person name="Okwuonu G."/>
            <person name="Ongeri F."/>
            <person name="Pham C."/>
            <person name="Simmons D."/>
            <person name="Wilczek-Boney K."/>
            <person name="Hale W."/>
            <person name="Jakkamsetti A."/>
            <person name="Pham P."/>
            <person name="Ruth R."/>
            <person name="San Lucas F."/>
            <person name="Warren J."/>
            <person name="Zhang J."/>
            <person name="Zhao Z."/>
            <person name="Zhou C."/>
            <person name="Zhu D."/>
            <person name="Lee S."/>
            <person name="Bess C."/>
            <person name="Blankenburg K."/>
            <person name="Forbes L."/>
            <person name="Fu Q."/>
            <person name="Gubbala S."/>
            <person name="Hirani K."/>
            <person name="Jayaseelan J.C."/>
            <person name="Lara F."/>
            <person name="Munidasa M."/>
            <person name="Palculict T."/>
            <person name="Patil S."/>
            <person name="Pu L.-L."/>
            <person name="Saada N."/>
            <person name="Tang L."/>
            <person name="Weissenberger G."/>
            <person name="Zhu Y."/>
            <person name="Hemphill L."/>
            <person name="Shang Y."/>
            <person name="Youmans B."/>
            <person name="Ayvaz T."/>
            <person name="Ross M."/>
            <person name="Santibanez J."/>
            <person name="Aqrawi P."/>
            <person name="Gross S."/>
            <person name="Joshi V."/>
            <person name="Fowler G."/>
            <person name="Nazareth L."/>
            <person name="Reid J."/>
            <person name="Worley K."/>
            <person name="Petrosino J."/>
            <person name="Highlander S."/>
            <person name="Gibbs R."/>
        </authorList>
    </citation>
    <scope>NUCLEOTIDE SEQUENCE [LARGE SCALE GENOMIC DNA]</scope>
    <source>
        <strain evidence="2 3">ATCC BAA-1200</strain>
    </source>
</reference>
<keyword evidence="3" id="KW-1185">Reference proteome</keyword>
<dbReference type="OrthoDB" id="9178758at2"/>
<comment type="caution">
    <text evidence="2">The sequence shown here is derived from an EMBL/GenBank/DDBJ whole genome shotgun (WGS) entry which is preliminary data.</text>
</comment>
<dbReference type="AlphaFoldDB" id="F2BBP8"/>
<organism evidence="2 3">
    <name type="scientific">Neisseria bacilliformis ATCC BAA-1200</name>
    <dbReference type="NCBI Taxonomy" id="888742"/>
    <lineage>
        <taxon>Bacteria</taxon>
        <taxon>Pseudomonadati</taxon>
        <taxon>Pseudomonadota</taxon>
        <taxon>Betaproteobacteria</taxon>
        <taxon>Neisseriales</taxon>
        <taxon>Neisseriaceae</taxon>
        <taxon>Neisseria</taxon>
    </lineage>
</organism>
<evidence type="ECO:0000313" key="2">
    <source>
        <dbReference type="EMBL" id="EGF11194.1"/>
    </source>
</evidence>
<dbReference type="EMBL" id="AFAY01000022">
    <property type="protein sequence ID" value="EGF11194.1"/>
    <property type="molecule type" value="Genomic_DNA"/>
</dbReference>
<gene>
    <name evidence="2" type="ORF">HMPREF9123_1153</name>
</gene>
<protein>
    <submittedName>
        <fullName evidence="2">KilA domain protein</fullName>
    </submittedName>
</protein>
<feature type="domain" description="KilA-N" evidence="1">
    <location>
        <begin position="1"/>
        <end position="99"/>
    </location>
</feature>
<dbReference type="PROSITE" id="PS51301">
    <property type="entry name" value="KILA_N"/>
    <property type="match status" value="1"/>
</dbReference>